<reference evidence="2" key="1">
    <citation type="submission" date="2011-08" db="EMBL/GenBank/DDBJ databases">
        <title>The draft genome of Latimeria chalumnae.</title>
        <authorList>
            <person name="Di Palma F."/>
            <person name="Alfoldi J."/>
            <person name="Johnson J."/>
            <person name="Berlin A."/>
            <person name="Gnerre S."/>
            <person name="Jaffe D."/>
            <person name="MacCallum I."/>
            <person name="Young S."/>
            <person name="Walker B.J."/>
            <person name="Lander E."/>
            <person name="Lindblad-Toh K."/>
        </authorList>
    </citation>
    <scope>NUCLEOTIDE SEQUENCE [LARGE SCALE GENOMIC DNA]</scope>
    <source>
        <strain evidence="2">Wild caught</strain>
    </source>
</reference>
<evidence type="ECO:0000313" key="2">
    <source>
        <dbReference type="Proteomes" id="UP000008672"/>
    </source>
</evidence>
<dbReference type="Gene3D" id="1.25.50.20">
    <property type="match status" value="1"/>
</dbReference>
<sequence>MNSKLINGVTEFLTTAAELKELKNFVKDTKGGVTTSFAQAVEIVEANVHWHSLYKDELFQWLRKSLNS</sequence>
<dbReference type="eggNOG" id="KOG1046">
    <property type="taxonomic scope" value="Eukaryota"/>
</dbReference>
<dbReference type="OMA" id="EANVHWH"/>
<dbReference type="Bgee" id="ENSLACG00000022417">
    <property type="expression patterns" value="Expressed in mesonephros and 6 other cell types or tissues"/>
</dbReference>
<dbReference type="AlphaFoldDB" id="M3XJ61"/>
<reference evidence="1" key="2">
    <citation type="submission" date="2025-08" db="UniProtKB">
        <authorList>
            <consortium name="Ensembl"/>
        </authorList>
    </citation>
    <scope>IDENTIFICATION</scope>
</reference>
<evidence type="ECO:0000313" key="1">
    <source>
        <dbReference type="Ensembl" id="ENSLACP00000022767.1"/>
    </source>
</evidence>
<dbReference type="EMBL" id="AFYH01240156">
    <property type="status" value="NOT_ANNOTATED_CDS"/>
    <property type="molecule type" value="Genomic_DNA"/>
</dbReference>
<dbReference type="Proteomes" id="UP000008672">
    <property type="component" value="Unassembled WGS sequence"/>
</dbReference>
<protein>
    <submittedName>
        <fullName evidence="1">Uncharacterized protein</fullName>
    </submittedName>
</protein>
<keyword evidence="2" id="KW-1185">Reference proteome</keyword>
<name>M3XJ61_LATCH</name>
<reference evidence="1" key="3">
    <citation type="submission" date="2025-09" db="UniProtKB">
        <authorList>
            <consortium name="Ensembl"/>
        </authorList>
    </citation>
    <scope>IDENTIFICATION</scope>
</reference>
<dbReference type="GeneTree" id="ENSGT00940000155878"/>
<proteinExistence type="predicted"/>
<dbReference type="EMBL" id="AFYH01240155">
    <property type="status" value="NOT_ANNOTATED_CDS"/>
    <property type="molecule type" value="Genomic_DNA"/>
</dbReference>
<accession>M3XJ61</accession>
<dbReference type="InParanoid" id="M3XJ61"/>
<organism evidence="1 2">
    <name type="scientific">Latimeria chalumnae</name>
    <name type="common">Coelacanth</name>
    <dbReference type="NCBI Taxonomy" id="7897"/>
    <lineage>
        <taxon>Eukaryota</taxon>
        <taxon>Metazoa</taxon>
        <taxon>Chordata</taxon>
        <taxon>Craniata</taxon>
        <taxon>Vertebrata</taxon>
        <taxon>Euteleostomi</taxon>
        <taxon>Coelacanthiformes</taxon>
        <taxon>Coelacanthidae</taxon>
        <taxon>Latimeria</taxon>
    </lineage>
</organism>
<dbReference type="HOGENOM" id="CLU_2793312_0_0_1"/>
<dbReference type="Ensembl" id="ENSLACT00000026628.1">
    <property type="protein sequence ID" value="ENSLACP00000022767.1"/>
    <property type="gene ID" value="ENSLACG00000022417.1"/>
</dbReference>